<keyword evidence="4" id="KW-1185">Reference proteome</keyword>
<dbReference type="PATRIC" id="fig|396014.3.peg.1376"/>
<evidence type="ECO:0000256" key="2">
    <source>
        <dbReference type="SAM" id="Phobius"/>
    </source>
</evidence>
<feature type="transmembrane region" description="Helical" evidence="2">
    <location>
        <begin position="7"/>
        <end position="30"/>
    </location>
</feature>
<gene>
    <name evidence="3" type="ORF">BF93_15150</name>
</gene>
<evidence type="ECO:0000256" key="1">
    <source>
        <dbReference type="SAM" id="MobiDB-lite"/>
    </source>
</evidence>
<dbReference type="Gene3D" id="2.40.50.100">
    <property type="match status" value="1"/>
</dbReference>
<proteinExistence type="predicted"/>
<dbReference type="PANTHER" id="PTHR30469">
    <property type="entry name" value="MULTIDRUG RESISTANCE PROTEIN MDTA"/>
    <property type="match status" value="1"/>
</dbReference>
<dbReference type="HOGENOM" id="CLU_067264_0_0_11"/>
<dbReference type="AlphaFoldDB" id="Z9JVC7"/>
<comment type="caution">
    <text evidence="3">The sequence shown here is derived from an EMBL/GenBank/DDBJ whole genome shotgun (WGS) entry which is preliminary data.</text>
</comment>
<dbReference type="Gene3D" id="2.40.420.20">
    <property type="match status" value="1"/>
</dbReference>
<dbReference type="EMBL" id="JDYK01000006">
    <property type="protein sequence ID" value="EWS81727.1"/>
    <property type="molecule type" value="Genomic_DNA"/>
</dbReference>
<dbReference type="OrthoDB" id="4401807at2"/>
<feature type="region of interest" description="Disordered" evidence="1">
    <location>
        <begin position="114"/>
        <end position="141"/>
    </location>
</feature>
<feature type="compositionally biased region" description="Gly residues" evidence="1">
    <location>
        <begin position="231"/>
        <end position="245"/>
    </location>
</feature>
<feature type="region of interest" description="Disordered" evidence="1">
    <location>
        <begin position="211"/>
        <end position="268"/>
    </location>
</feature>
<protein>
    <submittedName>
        <fullName evidence="3">Uncharacterized protein</fullName>
    </submittedName>
</protein>
<reference evidence="3 4" key="1">
    <citation type="submission" date="2014-02" db="EMBL/GenBank/DDBJ databases">
        <title>Genome sequence of Brachybacterium phenoliresistens strain W13A50.</title>
        <authorList>
            <person name="Wang X."/>
        </authorList>
    </citation>
    <scope>NUCLEOTIDE SEQUENCE [LARGE SCALE GENOMIC DNA]</scope>
    <source>
        <strain evidence="3 4">W13A50</strain>
    </source>
</reference>
<dbReference type="GO" id="GO:1990281">
    <property type="term" value="C:efflux pump complex"/>
    <property type="evidence" value="ECO:0007669"/>
    <property type="project" value="TreeGrafter"/>
</dbReference>
<dbReference type="STRING" id="396014.BF93_15150"/>
<name>Z9JVC7_9MICO</name>
<dbReference type="GO" id="GO:0015562">
    <property type="term" value="F:efflux transmembrane transporter activity"/>
    <property type="evidence" value="ECO:0007669"/>
    <property type="project" value="TreeGrafter"/>
</dbReference>
<feature type="compositionally biased region" description="Low complexity" evidence="1">
    <location>
        <begin position="114"/>
        <end position="125"/>
    </location>
</feature>
<keyword evidence="2" id="KW-0472">Membrane</keyword>
<keyword evidence="2" id="KW-1133">Transmembrane helix</keyword>
<keyword evidence="2" id="KW-0812">Transmembrane</keyword>
<organism evidence="3 4">
    <name type="scientific">Brachybacterium phenoliresistens</name>
    <dbReference type="NCBI Taxonomy" id="396014"/>
    <lineage>
        <taxon>Bacteria</taxon>
        <taxon>Bacillati</taxon>
        <taxon>Actinomycetota</taxon>
        <taxon>Actinomycetes</taxon>
        <taxon>Micrococcales</taxon>
        <taxon>Dermabacteraceae</taxon>
        <taxon>Brachybacterium</taxon>
    </lineage>
</organism>
<accession>Z9JVC7</accession>
<dbReference type="eggNOG" id="COG0845">
    <property type="taxonomic scope" value="Bacteria"/>
</dbReference>
<sequence>MESVRRYVFPLVWMVIFAIIALALAKLAFFPAGAGTGEDPGADVIPGVSYDEYAVVPAQLGDISSVLELSATVEADASEPVTADRAGEITAIWVKDGDRIEKGARILEVRVEQQPEPAAPAVPAVDENGQPVEAPAPQERDEEPTYRYYTLEAEHTGYVRNLAVEKWDDIAEDAQILDLSPGTYSVVAPLTPEQQLDLMDAPVAATMTLPTSPDPITCEDSAIEESDPSEGGSGGSGGGEVGGGAVDPMTGEPLEIPGSGGGSGTSQAELRCAVPADAKVVPGLAVDVHVDLGSATGVVTVPTTAVEGELADGAVYVLDEATGEPVRQEVTLGLRGDGIVEITGGLSEGDEILEFVPGVDNPEDGMFMEGEVW</sequence>
<dbReference type="Proteomes" id="UP000023067">
    <property type="component" value="Unassembled WGS sequence"/>
</dbReference>
<evidence type="ECO:0000313" key="4">
    <source>
        <dbReference type="Proteomes" id="UP000023067"/>
    </source>
</evidence>
<dbReference type="RefSeq" id="WP_038371592.1">
    <property type="nucleotide sequence ID" value="NZ_BAAAOW010000008.1"/>
</dbReference>
<evidence type="ECO:0000313" key="3">
    <source>
        <dbReference type="EMBL" id="EWS81727.1"/>
    </source>
</evidence>